<dbReference type="Proteomes" id="UP000013456">
    <property type="component" value="Chromosome 7"/>
</dbReference>
<evidence type="ECO:0000313" key="2">
    <source>
        <dbReference type="EMBL" id="EHH28230.1"/>
    </source>
</evidence>
<proteinExistence type="predicted"/>
<name>G7MWV6_MACMU</name>
<accession>G7MWV6</accession>
<reference evidence="2" key="1">
    <citation type="journal article" date="2011" name="Nat. Biotechnol.">
        <title>Genome sequencing and comparison of two nonhuman primate animal models, the cynomolgus and Chinese rhesus macaques.</title>
        <authorList>
            <person name="Yan G."/>
            <person name="Zhang G."/>
            <person name="Fang X."/>
            <person name="Zhang Y."/>
            <person name="Li C."/>
            <person name="Ling F."/>
            <person name="Cooper D.N."/>
            <person name="Li Q."/>
            <person name="Li Y."/>
            <person name="van Gool A.J."/>
            <person name="Du H."/>
            <person name="Chen J."/>
            <person name="Chen R."/>
            <person name="Zhang P."/>
            <person name="Huang Z."/>
            <person name="Thompson J.R."/>
            <person name="Meng Y."/>
            <person name="Bai Y."/>
            <person name="Wang J."/>
            <person name="Zhuo M."/>
            <person name="Wang T."/>
            <person name="Huang Y."/>
            <person name="Wei L."/>
            <person name="Li J."/>
            <person name="Wang Z."/>
            <person name="Hu H."/>
            <person name="Yang P."/>
            <person name="Le L."/>
            <person name="Stenson P.D."/>
            <person name="Li B."/>
            <person name="Liu X."/>
            <person name="Ball E.V."/>
            <person name="An N."/>
            <person name="Huang Q."/>
            <person name="Zhang Y."/>
            <person name="Fan W."/>
            <person name="Zhang X."/>
            <person name="Li Y."/>
            <person name="Wang W."/>
            <person name="Katze M.G."/>
            <person name="Su B."/>
            <person name="Nielsen R."/>
            <person name="Yang H."/>
            <person name="Wang J."/>
            <person name="Wang X."/>
            <person name="Wang J."/>
        </authorList>
    </citation>
    <scope>NUCLEOTIDE SEQUENCE [LARGE SCALE GENOMIC DNA]</scope>
    <source>
        <strain evidence="2">CR-5</strain>
    </source>
</reference>
<evidence type="ECO:0000256" key="1">
    <source>
        <dbReference type="SAM" id="MobiDB-lite"/>
    </source>
</evidence>
<feature type="non-terminal residue" evidence="2">
    <location>
        <position position="1"/>
    </location>
</feature>
<organism evidence="2">
    <name type="scientific">Macaca mulatta</name>
    <name type="common">Rhesus macaque</name>
    <dbReference type="NCBI Taxonomy" id="9544"/>
    <lineage>
        <taxon>Eukaryota</taxon>
        <taxon>Metazoa</taxon>
        <taxon>Chordata</taxon>
        <taxon>Craniata</taxon>
        <taxon>Vertebrata</taxon>
        <taxon>Euteleostomi</taxon>
        <taxon>Mammalia</taxon>
        <taxon>Eutheria</taxon>
        <taxon>Euarchontoglires</taxon>
        <taxon>Primates</taxon>
        <taxon>Haplorrhini</taxon>
        <taxon>Catarrhini</taxon>
        <taxon>Cercopithecidae</taxon>
        <taxon>Cercopithecinae</taxon>
        <taxon>Macaca</taxon>
    </lineage>
</organism>
<feature type="region of interest" description="Disordered" evidence="1">
    <location>
        <begin position="1"/>
        <end position="50"/>
    </location>
</feature>
<feature type="compositionally biased region" description="Low complexity" evidence="1">
    <location>
        <begin position="1"/>
        <end position="15"/>
    </location>
</feature>
<dbReference type="AlphaFoldDB" id="G7MWV6"/>
<gene>
    <name evidence="2" type="ORF">EGK_18620</name>
</gene>
<sequence length="117" mass="12310">YGPRRAAGGYAASSPEISRPQKGQKPRDLELPLSPSLLGGPGPERTPPSLLTTHTWTPVLLTPSSLPPSFHFWSTPGPTAPRSPAKLSCQLPCSDSAQVHIPSISPPCVFSPGPQKP</sequence>
<feature type="non-terminal residue" evidence="2">
    <location>
        <position position="117"/>
    </location>
</feature>
<protein>
    <submittedName>
        <fullName evidence="2">Uncharacterized protein</fullName>
    </submittedName>
</protein>
<dbReference type="EMBL" id="CM001259">
    <property type="protein sequence ID" value="EHH28230.1"/>
    <property type="molecule type" value="Genomic_DNA"/>
</dbReference>